<sequence>MTSNYKKYKSYNDLSDLDGKQTSEYSYKYARPTQTLENECLSYILQGVTKKNVQPIIHQKECFSYSLFLQKYPNASKKQRVEAIQRFYNNLY</sequence>
<proteinExistence type="predicted"/>
<evidence type="ECO:0000313" key="1">
    <source>
        <dbReference type="EMBL" id="QHU10002.1"/>
    </source>
</evidence>
<dbReference type="AlphaFoldDB" id="A0A6C0JW67"/>
<reference evidence="1" key="1">
    <citation type="journal article" date="2020" name="Nature">
        <title>Giant virus diversity and host interactions through global metagenomics.</title>
        <authorList>
            <person name="Schulz F."/>
            <person name="Roux S."/>
            <person name="Paez-Espino D."/>
            <person name="Jungbluth S."/>
            <person name="Walsh D.A."/>
            <person name="Denef V.J."/>
            <person name="McMahon K.D."/>
            <person name="Konstantinidis K.T."/>
            <person name="Eloe-Fadrosh E.A."/>
            <person name="Kyrpides N.C."/>
            <person name="Woyke T."/>
        </authorList>
    </citation>
    <scope>NUCLEOTIDE SEQUENCE</scope>
    <source>
        <strain evidence="1">GVMAG-S-1101164-67</strain>
    </source>
</reference>
<protein>
    <submittedName>
        <fullName evidence="1">Uncharacterized protein</fullName>
    </submittedName>
</protein>
<accession>A0A6C0JW67</accession>
<dbReference type="EMBL" id="MN740749">
    <property type="protein sequence ID" value="QHU10002.1"/>
    <property type="molecule type" value="Genomic_DNA"/>
</dbReference>
<organism evidence="1">
    <name type="scientific">viral metagenome</name>
    <dbReference type="NCBI Taxonomy" id="1070528"/>
    <lineage>
        <taxon>unclassified sequences</taxon>
        <taxon>metagenomes</taxon>
        <taxon>organismal metagenomes</taxon>
    </lineage>
</organism>
<name>A0A6C0JW67_9ZZZZ</name>